<evidence type="ECO:0000313" key="1">
    <source>
        <dbReference type="EMBL" id="CZS97065.1"/>
    </source>
</evidence>
<reference evidence="2" key="1">
    <citation type="submission" date="2016-03" db="EMBL/GenBank/DDBJ databases">
        <authorList>
            <person name="Guldener U."/>
        </authorList>
    </citation>
    <scope>NUCLEOTIDE SEQUENCE [LARGE SCALE GENOMIC DNA]</scope>
    <source>
        <strain evidence="2">04CH-RAC-A.6.1</strain>
    </source>
</reference>
<sequence length="59" mass="6704">MYELAINSDTYGVEYGYQFSSLNTAWSCPSISANSFMTNESTIIQSRREKFVFGEVETC</sequence>
<dbReference type="Proteomes" id="UP000178912">
    <property type="component" value="Unassembled WGS sequence"/>
</dbReference>
<name>A0A1E1KG89_9HELO</name>
<keyword evidence="2" id="KW-1185">Reference proteome</keyword>
<proteinExistence type="predicted"/>
<organism evidence="1 2">
    <name type="scientific">Rhynchosporium agropyri</name>
    <dbReference type="NCBI Taxonomy" id="914238"/>
    <lineage>
        <taxon>Eukaryota</taxon>
        <taxon>Fungi</taxon>
        <taxon>Dikarya</taxon>
        <taxon>Ascomycota</taxon>
        <taxon>Pezizomycotina</taxon>
        <taxon>Leotiomycetes</taxon>
        <taxon>Helotiales</taxon>
        <taxon>Ploettnerulaceae</taxon>
        <taxon>Rhynchosporium</taxon>
    </lineage>
</organism>
<gene>
    <name evidence="1" type="ORF">RAG0_06166</name>
</gene>
<accession>A0A1E1KG89</accession>
<dbReference type="AlphaFoldDB" id="A0A1E1KG89"/>
<protein>
    <submittedName>
        <fullName evidence="1">Uncharacterized protein</fullName>
    </submittedName>
</protein>
<dbReference type="EMBL" id="FJUX01000029">
    <property type="protein sequence ID" value="CZS97065.1"/>
    <property type="molecule type" value="Genomic_DNA"/>
</dbReference>
<evidence type="ECO:0000313" key="2">
    <source>
        <dbReference type="Proteomes" id="UP000178912"/>
    </source>
</evidence>